<evidence type="ECO:0000313" key="4">
    <source>
        <dbReference type="Proteomes" id="UP000292958"/>
    </source>
</evidence>
<feature type="region of interest" description="Disordered" evidence="1">
    <location>
        <begin position="204"/>
        <end position="224"/>
    </location>
</feature>
<evidence type="ECO:0000313" key="3">
    <source>
        <dbReference type="EMBL" id="RZU40597.1"/>
    </source>
</evidence>
<dbReference type="RefSeq" id="WP_207231710.1">
    <property type="nucleotide sequence ID" value="NZ_SHKW01000001.1"/>
</dbReference>
<reference evidence="3 4" key="1">
    <citation type="submission" date="2019-02" db="EMBL/GenBank/DDBJ databases">
        <title>Genomic Encyclopedia of Archaeal and Bacterial Type Strains, Phase II (KMG-II): from individual species to whole genera.</title>
        <authorList>
            <person name="Goeker M."/>
        </authorList>
    </citation>
    <scope>NUCLEOTIDE SEQUENCE [LARGE SCALE GENOMIC DNA]</scope>
    <source>
        <strain evidence="3 4">DSM 18101</strain>
    </source>
</reference>
<protein>
    <recommendedName>
        <fullName evidence="5">Type IV pilus assembly protein PilO</fullName>
    </recommendedName>
</protein>
<evidence type="ECO:0000256" key="1">
    <source>
        <dbReference type="SAM" id="MobiDB-lite"/>
    </source>
</evidence>
<dbReference type="Proteomes" id="UP000292958">
    <property type="component" value="Unassembled WGS sequence"/>
</dbReference>
<keyword evidence="2" id="KW-0812">Transmembrane</keyword>
<comment type="caution">
    <text evidence="3">The sequence shown here is derived from an EMBL/GenBank/DDBJ whole genome shotgun (WGS) entry which is preliminary data.</text>
</comment>
<evidence type="ECO:0008006" key="5">
    <source>
        <dbReference type="Google" id="ProtNLM"/>
    </source>
</evidence>
<name>A0A4Q7YSA2_9BACT</name>
<dbReference type="EMBL" id="SHKW01000001">
    <property type="protein sequence ID" value="RZU40597.1"/>
    <property type="molecule type" value="Genomic_DNA"/>
</dbReference>
<accession>A0A4Q7YSA2</accession>
<gene>
    <name evidence="3" type="ORF">BDD14_2066</name>
</gene>
<proteinExistence type="predicted"/>
<keyword evidence="2" id="KW-0472">Membrane</keyword>
<feature type="transmembrane region" description="Helical" evidence="2">
    <location>
        <begin position="29"/>
        <end position="52"/>
    </location>
</feature>
<sequence length="224" mass="24072">MTTTSQARFAGNLQTLSDRARVLMTRLNLYYAAVALLTVVNLYLLAQMALAWRAANSQNATALEQQTIAMKTAEIATKPLEGLDGKLSEATADSDQFYAKRLPIAYSDVVAELGELTKKQGVKLTRVQYADSPVLEGATGALTEVRMDASLSGDYRPLVLFINSLERDKMFFLIRGVTLTGQQSGTVGLRLSLTTYLRSTKGLIPATGSQNTSPSDAAGGGKAR</sequence>
<dbReference type="AlphaFoldDB" id="A0A4Q7YSA2"/>
<keyword evidence="2" id="KW-1133">Transmembrane helix</keyword>
<organism evidence="3 4">
    <name type="scientific">Edaphobacter modestus</name>
    <dbReference type="NCBI Taxonomy" id="388466"/>
    <lineage>
        <taxon>Bacteria</taxon>
        <taxon>Pseudomonadati</taxon>
        <taxon>Acidobacteriota</taxon>
        <taxon>Terriglobia</taxon>
        <taxon>Terriglobales</taxon>
        <taxon>Acidobacteriaceae</taxon>
        <taxon>Edaphobacter</taxon>
    </lineage>
</organism>
<evidence type="ECO:0000256" key="2">
    <source>
        <dbReference type="SAM" id="Phobius"/>
    </source>
</evidence>
<dbReference type="Gene3D" id="3.30.70.60">
    <property type="match status" value="1"/>
</dbReference>
<dbReference type="InterPro" id="IPR014717">
    <property type="entry name" value="Transl_elong_EF1B/ribsomal_bS6"/>
</dbReference>
<keyword evidence="4" id="KW-1185">Reference proteome</keyword>